<dbReference type="Pfam" id="PF00567">
    <property type="entry name" value="TUDOR"/>
    <property type="match status" value="1"/>
</dbReference>
<dbReference type="GO" id="GO:0005737">
    <property type="term" value="C:cytoplasm"/>
    <property type="evidence" value="ECO:0007669"/>
    <property type="project" value="UniProtKB-ARBA"/>
</dbReference>
<dbReference type="Gene3D" id="2.30.30.140">
    <property type="match status" value="1"/>
</dbReference>
<protein>
    <recommendedName>
        <fullName evidence="2">Tudor domain-containing protein</fullName>
    </recommendedName>
</protein>
<name>A0A0K2UWL1_LEPSM</name>
<evidence type="ECO:0000259" key="2">
    <source>
        <dbReference type="Pfam" id="PF00567"/>
    </source>
</evidence>
<accession>A0A0K2UWL1</accession>
<dbReference type="EMBL" id="HACA01025287">
    <property type="protein sequence ID" value="CDW42648.1"/>
    <property type="molecule type" value="Transcribed_RNA"/>
</dbReference>
<feature type="compositionally biased region" description="Basic residues" evidence="1">
    <location>
        <begin position="495"/>
        <end position="504"/>
    </location>
</feature>
<feature type="domain" description="Tudor" evidence="2">
    <location>
        <begin position="278"/>
        <end position="392"/>
    </location>
</feature>
<feature type="compositionally biased region" description="Basic and acidic residues" evidence="1">
    <location>
        <begin position="522"/>
        <end position="532"/>
    </location>
</feature>
<proteinExistence type="predicted"/>
<evidence type="ECO:0000313" key="3">
    <source>
        <dbReference type="EMBL" id="CDW42648.1"/>
    </source>
</evidence>
<feature type="region of interest" description="Disordered" evidence="1">
    <location>
        <begin position="486"/>
        <end position="544"/>
    </location>
</feature>
<dbReference type="InterPro" id="IPR035437">
    <property type="entry name" value="SNase_OB-fold_sf"/>
</dbReference>
<organism evidence="3">
    <name type="scientific">Lepeophtheirus salmonis</name>
    <name type="common">Salmon louse</name>
    <name type="synonym">Caligus salmonis</name>
    <dbReference type="NCBI Taxonomy" id="72036"/>
    <lineage>
        <taxon>Eukaryota</taxon>
        <taxon>Metazoa</taxon>
        <taxon>Ecdysozoa</taxon>
        <taxon>Arthropoda</taxon>
        <taxon>Crustacea</taxon>
        <taxon>Multicrustacea</taxon>
        <taxon>Hexanauplia</taxon>
        <taxon>Copepoda</taxon>
        <taxon>Siphonostomatoida</taxon>
        <taxon>Caligidae</taxon>
        <taxon>Lepeophtheirus</taxon>
    </lineage>
</organism>
<sequence>MMNCSNCKKTFDLQERLPWLLLCGHPVCQLCNTTSNGDGVMCQQCSVCQGKALTYDHYRIGCLFTKGYAPISLKKEKSLVDNTLFCSEHPKSVVHYVDEEDSQFICADCILEKDLSLEETMIVPLEQVNKSKYSELEDIIKDINVYKESLPRRKGNTYFETTIDKEFLEAHSVMQVKRVKTHLMMKEQNPVLRVLNEITISANFMQTSGGIPESGFAYKIIDVAKSTIPSSDRIPLDRKPPFLSIEISEPQIKVNHNLHDYISASDHEPTSSQMGVKTGDCVYIIHIKTPSSIFVRRIQDGNKFIEMSTSISSNISNEGVKNVKEGGIYAFNSNGVWYRVMVVNCRSDMPKVRVIFMDTGETNFIYIDLLRSFLSTNEFQSKPPLITAISLSCSKDCRYQKDQLEQFTQITRPGTSFTYWIDHIEGDDPNEFDLLFIGKDGCLNSLRDVCIQQKILNFKNIYASNGPVIPKKRIFWNTTEVPDCVSVESDETHKSKNRSARTRRTPNNFDKKGGKKPQKKKSGNETPRDSEKNNNYNNVKSFQI</sequence>
<feature type="compositionally biased region" description="Polar residues" evidence="1">
    <location>
        <begin position="533"/>
        <end position="544"/>
    </location>
</feature>
<dbReference type="EMBL" id="HACA01025286">
    <property type="protein sequence ID" value="CDW42647.1"/>
    <property type="molecule type" value="Transcribed_RNA"/>
</dbReference>
<dbReference type="Gene3D" id="2.40.50.90">
    <property type="match status" value="1"/>
</dbReference>
<dbReference type="SUPFAM" id="SSF63748">
    <property type="entry name" value="Tudor/PWWP/MBT"/>
    <property type="match status" value="1"/>
</dbReference>
<dbReference type="AlphaFoldDB" id="A0A0K2UWL1"/>
<evidence type="ECO:0000256" key="1">
    <source>
        <dbReference type="SAM" id="MobiDB-lite"/>
    </source>
</evidence>
<dbReference type="OrthoDB" id="5800423at2759"/>
<reference evidence="3" key="1">
    <citation type="submission" date="2014-05" db="EMBL/GenBank/DDBJ databases">
        <authorList>
            <person name="Chronopoulou M."/>
        </authorList>
    </citation>
    <scope>NUCLEOTIDE SEQUENCE</scope>
    <source>
        <tissue evidence="3">Whole organism</tissue>
    </source>
</reference>
<dbReference type="InterPro" id="IPR002999">
    <property type="entry name" value="Tudor"/>
</dbReference>